<dbReference type="EMBL" id="FZQP02002604">
    <property type="protein sequence ID" value="VVC96199.1"/>
    <property type="molecule type" value="Genomic_DNA"/>
</dbReference>
<dbReference type="Pfam" id="PF23304">
    <property type="entry name" value="GAE_BBS1"/>
    <property type="match status" value="1"/>
</dbReference>
<dbReference type="PANTHER" id="PTHR20870:SF0">
    <property type="entry name" value="BARDET-BIEDL SYNDROME 1 PROTEIN"/>
    <property type="match status" value="1"/>
</dbReference>
<keyword evidence="4" id="KW-1185">Reference proteome</keyword>
<dbReference type="InterPro" id="IPR036322">
    <property type="entry name" value="WD40_repeat_dom_sf"/>
</dbReference>
<protein>
    <submittedName>
        <fullName evidence="3">Uncharacterized protein</fullName>
    </submittedName>
</protein>
<dbReference type="GO" id="GO:0005119">
    <property type="term" value="F:smoothened binding"/>
    <property type="evidence" value="ECO:0007669"/>
    <property type="project" value="TreeGrafter"/>
</dbReference>
<dbReference type="InterPro" id="IPR032728">
    <property type="entry name" value="BBS1_N"/>
</dbReference>
<evidence type="ECO:0000313" key="4">
    <source>
        <dbReference type="Proteomes" id="UP000324832"/>
    </source>
</evidence>
<dbReference type="PANTHER" id="PTHR20870">
    <property type="entry name" value="BARDET-BIEDL SYNDROME 1 PROTEIN"/>
    <property type="match status" value="1"/>
</dbReference>
<proteinExistence type="predicted"/>
<name>A0A5E4QD92_9NEOP</name>
<dbReference type="GO" id="GO:0005930">
    <property type="term" value="C:axoneme"/>
    <property type="evidence" value="ECO:0007669"/>
    <property type="project" value="TreeGrafter"/>
</dbReference>
<reference evidence="3 4" key="1">
    <citation type="submission" date="2017-07" db="EMBL/GenBank/DDBJ databases">
        <authorList>
            <person name="Talla V."/>
            <person name="Backstrom N."/>
        </authorList>
    </citation>
    <scope>NUCLEOTIDE SEQUENCE [LARGE SCALE GENOMIC DNA]</scope>
</reference>
<dbReference type="Proteomes" id="UP000324832">
    <property type="component" value="Unassembled WGS sequence"/>
</dbReference>
<dbReference type="GO" id="GO:0061512">
    <property type="term" value="P:protein localization to cilium"/>
    <property type="evidence" value="ECO:0007669"/>
    <property type="project" value="TreeGrafter"/>
</dbReference>
<gene>
    <name evidence="3" type="ORF">LSINAPIS_LOCUS7745</name>
</gene>
<evidence type="ECO:0000259" key="2">
    <source>
        <dbReference type="Pfam" id="PF23304"/>
    </source>
</evidence>
<dbReference type="GO" id="GO:0005813">
    <property type="term" value="C:centrosome"/>
    <property type="evidence" value="ECO:0007669"/>
    <property type="project" value="TreeGrafter"/>
</dbReference>
<dbReference type="GO" id="GO:0034464">
    <property type="term" value="C:BBSome"/>
    <property type="evidence" value="ECO:0007669"/>
    <property type="project" value="InterPro"/>
</dbReference>
<evidence type="ECO:0000313" key="3">
    <source>
        <dbReference type="EMBL" id="VVC96199.1"/>
    </source>
</evidence>
<dbReference type="GO" id="GO:0005113">
    <property type="term" value="F:patched binding"/>
    <property type="evidence" value="ECO:0007669"/>
    <property type="project" value="TreeGrafter"/>
</dbReference>
<dbReference type="GO" id="GO:1905515">
    <property type="term" value="P:non-motile cilium assembly"/>
    <property type="evidence" value="ECO:0007669"/>
    <property type="project" value="InterPro"/>
</dbReference>
<dbReference type="InterPro" id="IPR056419">
    <property type="entry name" value="GAE_BBS1"/>
</dbReference>
<dbReference type="AlphaFoldDB" id="A0A5E4QD92"/>
<organism evidence="3 4">
    <name type="scientific">Leptidea sinapis</name>
    <dbReference type="NCBI Taxonomy" id="189913"/>
    <lineage>
        <taxon>Eukaryota</taxon>
        <taxon>Metazoa</taxon>
        <taxon>Ecdysozoa</taxon>
        <taxon>Arthropoda</taxon>
        <taxon>Hexapoda</taxon>
        <taxon>Insecta</taxon>
        <taxon>Pterygota</taxon>
        <taxon>Neoptera</taxon>
        <taxon>Endopterygota</taxon>
        <taxon>Lepidoptera</taxon>
        <taxon>Glossata</taxon>
        <taxon>Ditrysia</taxon>
        <taxon>Papilionoidea</taxon>
        <taxon>Pieridae</taxon>
        <taxon>Dismorphiinae</taxon>
        <taxon>Leptidea</taxon>
    </lineage>
</organism>
<accession>A0A5E4QD92</accession>
<dbReference type="Pfam" id="PF14779">
    <property type="entry name" value="BBS1"/>
    <property type="match status" value="1"/>
</dbReference>
<feature type="domain" description="Bardet-Biedl syndrome 1 N-terminal" evidence="1">
    <location>
        <begin position="7"/>
        <end position="266"/>
    </location>
</feature>
<sequence>MGSTSRWLDVEVGTNEIHLDSLPSNVVVADIHNDNEFKLVVGDFGKPNEGPKIKIFKGAMQMADMLLPDLPLGVVCFYASETSPKSAPLIAVAFSSCVYVYRNLKLFYKYYLPSIELNKSELDVWKQLKDPVNNNEESIILLTKKLSSIPTDVLSRQSLSFLALPMDQKLEYLDTIDEDPKKLQPEISCVTTMKLSSNDKHAVSCLVIGSESGHVYYLDPHTFTQMAMARLSSVKTVPYQMIATGLYNVDFRLTVATRDKAVILLKHGSTEGRHLFSTEEHIVAIEVMTFDNSIMVICCDKTLSSYTKKGKKQWWLSLEHRPVAMCLVPVLHLGVTLTAVALSSGHVYLYDGKIKRDTVFVRAEFNGQAAGVDLGNPSVGQKPWMIPKKSKLFLEQSMRERENATAMYETFQHDLNKLRLKVASTLIEAHTRSDNTLAVGDLESIKLAAETKSVVGLSVLFHLTTSYKVDTPYIKVPLLSPGCKLRFRTKIEEIFSENMNPDILFRSVTGQGGEGSMIKILLLKAGKCRPVLAANVQMPPTDPLLVPYDKMQPSGFKGDDVADF</sequence>
<feature type="domain" description="Bardet-Biedl syndrome 1 protein GAE" evidence="2">
    <location>
        <begin position="452"/>
        <end position="541"/>
    </location>
</feature>
<evidence type="ECO:0000259" key="1">
    <source>
        <dbReference type="Pfam" id="PF14779"/>
    </source>
</evidence>
<dbReference type="SUPFAM" id="SSF50978">
    <property type="entry name" value="WD40 repeat-like"/>
    <property type="match status" value="1"/>
</dbReference>
<dbReference type="InterPro" id="IPR028784">
    <property type="entry name" value="BBS1"/>
</dbReference>